<evidence type="ECO:0000256" key="6">
    <source>
        <dbReference type="ARBA" id="ARBA00022801"/>
    </source>
</evidence>
<keyword evidence="8 10" id="KW-0694">RNA-binding</keyword>
<dbReference type="GO" id="GO:0046872">
    <property type="term" value="F:metal ion binding"/>
    <property type="evidence" value="ECO:0007669"/>
    <property type="project" value="UniProtKB-KW"/>
</dbReference>
<comment type="subunit">
    <text evidence="10">Monomer. Associates with 30S ribosomal subunit, binds 16S rRNA.</text>
</comment>
<reference evidence="14 15" key="1">
    <citation type="submission" date="2020-03" db="EMBL/GenBank/DDBJ databases">
        <authorList>
            <person name="Lai Q."/>
        </authorList>
    </citation>
    <scope>NUCLEOTIDE SEQUENCE [LARGE SCALE GENOMIC DNA]</scope>
    <source>
        <strain evidence="14 15">CCUG 25036</strain>
    </source>
</reference>
<feature type="compositionally biased region" description="Basic and acidic residues" evidence="11">
    <location>
        <begin position="317"/>
        <end position="331"/>
    </location>
</feature>
<dbReference type="Gene3D" id="3.40.50.300">
    <property type="entry name" value="P-loop containing nucleotide triphosphate hydrolases"/>
    <property type="match status" value="1"/>
</dbReference>
<sequence length="350" mass="37748">MPFHGYSLDQLGWRSDFARTLTVEDFESGFPARIVAVHRSGIVTLSSRGAIPAVVPPSIHAEASLAVGDWVFLENDADRVLRLLPRHSLIERGAAGDDHRRQAIAANVDTLFVVTSCNADFNASRLERYLALAFDAGAQPVVVLTKADLCPDVGSYVGQVRALAPAAGVVPLDATGTDVTQSLAPWLVPGCTVAFVGSSGVGKSTLTNALVGDVQLTGGIREDDARGRHTTTAREMFAASGGAWVIDTPGMRELKLTSDAQALEAVFADIEALAMDCRFRDCQHEADAGCAVTRALHDGVLDERRFASYRKLQREIAEAGRSVREKRERSRQFGSMGKQAMESKRKRQGR</sequence>
<dbReference type="EMBL" id="JAARLZ010000006">
    <property type="protein sequence ID" value="NII07075.1"/>
    <property type="molecule type" value="Genomic_DNA"/>
</dbReference>
<feature type="domain" description="EngC GTPase" evidence="12">
    <location>
        <begin position="106"/>
        <end position="252"/>
    </location>
</feature>
<evidence type="ECO:0000256" key="1">
    <source>
        <dbReference type="ARBA" id="ARBA00022490"/>
    </source>
</evidence>
<keyword evidence="5 10" id="KW-0547">Nucleotide-binding</keyword>
<dbReference type="PROSITE" id="PS51721">
    <property type="entry name" value="G_CP"/>
    <property type="match status" value="1"/>
</dbReference>
<dbReference type="InterPro" id="IPR027417">
    <property type="entry name" value="P-loop_NTPase"/>
</dbReference>
<feature type="binding site" evidence="10">
    <location>
        <position position="290"/>
    </location>
    <ligand>
        <name>Zn(2+)</name>
        <dbReference type="ChEBI" id="CHEBI:29105"/>
    </ligand>
</feature>
<feature type="binding site" evidence="10">
    <location>
        <position position="282"/>
    </location>
    <ligand>
        <name>Zn(2+)</name>
        <dbReference type="ChEBI" id="CHEBI:29105"/>
    </ligand>
</feature>
<comment type="caution">
    <text evidence="14">The sequence shown here is derived from an EMBL/GenBank/DDBJ whole genome shotgun (WGS) entry which is preliminary data.</text>
</comment>
<comment type="similarity">
    <text evidence="10">Belongs to the TRAFAC class YlqF/YawG GTPase family. RsgA subfamily.</text>
</comment>
<evidence type="ECO:0000256" key="7">
    <source>
        <dbReference type="ARBA" id="ARBA00022833"/>
    </source>
</evidence>
<dbReference type="AlphaFoldDB" id="A0A7X5UB00"/>
<keyword evidence="9 10" id="KW-0342">GTP-binding</keyword>
<feature type="binding site" evidence="10">
    <location>
        <position position="277"/>
    </location>
    <ligand>
        <name>Zn(2+)</name>
        <dbReference type="ChEBI" id="CHEBI:29105"/>
    </ligand>
</feature>
<dbReference type="RefSeq" id="WP_166948648.1">
    <property type="nucleotide sequence ID" value="NZ_JAARLZ010000006.1"/>
</dbReference>
<keyword evidence="7 10" id="KW-0862">Zinc</keyword>
<dbReference type="GO" id="GO:0005525">
    <property type="term" value="F:GTP binding"/>
    <property type="evidence" value="ECO:0007669"/>
    <property type="project" value="UniProtKB-UniRule"/>
</dbReference>
<evidence type="ECO:0000259" key="13">
    <source>
        <dbReference type="PROSITE" id="PS51721"/>
    </source>
</evidence>
<evidence type="ECO:0000256" key="8">
    <source>
        <dbReference type="ARBA" id="ARBA00022884"/>
    </source>
</evidence>
<dbReference type="Gene3D" id="1.10.40.50">
    <property type="entry name" value="Probable gtpase engc, domain 3"/>
    <property type="match status" value="1"/>
</dbReference>
<feature type="domain" description="CP-type G" evidence="13">
    <location>
        <begin position="100"/>
        <end position="254"/>
    </location>
</feature>
<gene>
    <name evidence="10 14" type="primary">rsgA</name>
    <name evidence="14" type="ORF">HBF25_11815</name>
</gene>
<dbReference type="PANTHER" id="PTHR32120:SF10">
    <property type="entry name" value="SMALL RIBOSOMAL SUBUNIT BIOGENESIS GTPASE RSGA"/>
    <property type="match status" value="1"/>
</dbReference>
<keyword evidence="1 10" id="KW-0963">Cytoplasm</keyword>
<dbReference type="InterPro" id="IPR004881">
    <property type="entry name" value="Ribosome_biogen_GTPase_RsgA"/>
</dbReference>
<evidence type="ECO:0000256" key="9">
    <source>
        <dbReference type="ARBA" id="ARBA00023134"/>
    </source>
</evidence>
<comment type="subcellular location">
    <subcellularLocation>
        <location evidence="10">Cytoplasm</location>
    </subcellularLocation>
</comment>
<evidence type="ECO:0000256" key="10">
    <source>
        <dbReference type="HAMAP-Rule" id="MF_01820"/>
    </source>
</evidence>
<proteinExistence type="inferred from homology"/>
<evidence type="ECO:0000313" key="15">
    <source>
        <dbReference type="Proteomes" id="UP000490980"/>
    </source>
</evidence>
<dbReference type="PROSITE" id="PS50936">
    <property type="entry name" value="ENGC_GTPASE"/>
    <property type="match status" value="1"/>
</dbReference>
<dbReference type="InterPro" id="IPR010914">
    <property type="entry name" value="RsgA_GTPase_dom"/>
</dbReference>
<feature type="binding site" evidence="10">
    <location>
        <begin position="197"/>
        <end position="205"/>
    </location>
    <ligand>
        <name>GTP</name>
        <dbReference type="ChEBI" id="CHEBI:37565"/>
    </ligand>
</feature>
<dbReference type="GO" id="GO:0042274">
    <property type="term" value="P:ribosomal small subunit biogenesis"/>
    <property type="evidence" value="ECO:0007669"/>
    <property type="project" value="UniProtKB-UniRule"/>
</dbReference>
<keyword evidence="4 10" id="KW-0699">rRNA-binding</keyword>
<dbReference type="InterPro" id="IPR030378">
    <property type="entry name" value="G_CP_dom"/>
</dbReference>
<comment type="function">
    <text evidence="10">One of several proteins that assist in the late maturation steps of the functional core of the 30S ribosomal subunit. Helps release RbfA from mature subunits. May play a role in the assembly of ribosomal proteins into the subunit. Circularly permuted GTPase that catalyzes slow GTP hydrolysis, GTPase activity is stimulated by the 30S ribosomal subunit.</text>
</comment>
<comment type="cofactor">
    <cofactor evidence="10">
        <name>Zn(2+)</name>
        <dbReference type="ChEBI" id="CHEBI:29105"/>
    </cofactor>
    <text evidence="10">Binds 1 zinc ion per subunit.</text>
</comment>
<dbReference type="GO" id="GO:0019843">
    <property type="term" value="F:rRNA binding"/>
    <property type="evidence" value="ECO:0007669"/>
    <property type="project" value="UniProtKB-KW"/>
</dbReference>
<dbReference type="NCBIfam" id="TIGR00157">
    <property type="entry name" value="ribosome small subunit-dependent GTPase A"/>
    <property type="match status" value="1"/>
</dbReference>
<feature type="binding site" evidence="10">
    <location>
        <begin position="145"/>
        <end position="148"/>
    </location>
    <ligand>
        <name>GTP</name>
        <dbReference type="ChEBI" id="CHEBI:37565"/>
    </ligand>
</feature>
<dbReference type="SUPFAM" id="SSF52540">
    <property type="entry name" value="P-loop containing nucleoside triphosphate hydrolases"/>
    <property type="match status" value="1"/>
</dbReference>
<keyword evidence="15" id="KW-1185">Reference proteome</keyword>
<dbReference type="HAMAP" id="MF_01820">
    <property type="entry name" value="GTPase_RsgA"/>
    <property type="match status" value="1"/>
</dbReference>
<protein>
    <recommendedName>
        <fullName evidence="10">Small ribosomal subunit biogenesis GTPase RsgA</fullName>
        <ecNumber evidence="10">3.6.1.-</ecNumber>
    </recommendedName>
</protein>
<dbReference type="EC" id="3.6.1.-" evidence="10"/>
<evidence type="ECO:0000256" key="2">
    <source>
        <dbReference type="ARBA" id="ARBA00022517"/>
    </source>
</evidence>
<dbReference type="Pfam" id="PF03193">
    <property type="entry name" value="RsgA_GTPase"/>
    <property type="match status" value="1"/>
</dbReference>
<evidence type="ECO:0000256" key="3">
    <source>
        <dbReference type="ARBA" id="ARBA00022723"/>
    </source>
</evidence>
<name>A0A7X5UB00_9GAMM</name>
<dbReference type="GO" id="GO:0005737">
    <property type="term" value="C:cytoplasm"/>
    <property type="evidence" value="ECO:0007669"/>
    <property type="project" value="UniProtKB-SubCell"/>
</dbReference>
<dbReference type="GO" id="GO:0003924">
    <property type="term" value="F:GTPase activity"/>
    <property type="evidence" value="ECO:0007669"/>
    <property type="project" value="UniProtKB-UniRule"/>
</dbReference>
<feature type="region of interest" description="Disordered" evidence="11">
    <location>
        <begin position="317"/>
        <end position="350"/>
    </location>
</feature>
<keyword evidence="2 10" id="KW-0690">Ribosome biogenesis</keyword>
<accession>A0A7X5UB00</accession>
<evidence type="ECO:0000256" key="4">
    <source>
        <dbReference type="ARBA" id="ARBA00022730"/>
    </source>
</evidence>
<keyword evidence="6 10" id="KW-0378">Hydrolase</keyword>
<dbReference type="PANTHER" id="PTHR32120">
    <property type="entry name" value="SMALL RIBOSOMAL SUBUNIT BIOGENESIS GTPASE RSGA"/>
    <property type="match status" value="1"/>
</dbReference>
<evidence type="ECO:0000256" key="5">
    <source>
        <dbReference type="ARBA" id="ARBA00022741"/>
    </source>
</evidence>
<dbReference type="CDD" id="cd01854">
    <property type="entry name" value="YjeQ_EngC"/>
    <property type="match status" value="1"/>
</dbReference>
<organism evidence="14 15">
    <name type="scientific">Luteibacter anthropi</name>
    <dbReference type="NCBI Taxonomy" id="564369"/>
    <lineage>
        <taxon>Bacteria</taxon>
        <taxon>Pseudomonadati</taxon>
        <taxon>Pseudomonadota</taxon>
        <taxon>Gammaproteobacteria</taxon>
        <taxon>Lysobacterales</taxon>
        <taxon>Rhodanobacteraceae</taxon>
        <taxon>Luteibacter</taxon>
    </lineage>
</organism>
<evidence type="ECO:0000259" key="12">
    <source>
        <dbReference type="PROSITE" id="PS50936"/>
    </source>
</evidence>
<evidence type="ECO:0000256" key="11">
    <source>
        <dbReference type="SAM" id="MobiDB-lite"/>
    </source>
</evidence>
<dbReference type="Proteomes" id="UP000490980">
    <property type="component" value="Unassembled WGS sequence"/>
</dbReference>
<feature type="binding site" evidence="10">
    <location>
        <position position="284"/>
    </location>
    <ligand>
        <name>Zn(2+)</name>
        <dbReference type="ChEBI" id="CHEBI:29105"/>
    </ligand>
</feature>
<keyword evidence="3 10" id="KW-0479">Metal-binding</keyword>
<evidence type="ECO:0000313" key="14">
    <source>
        <dbReference type="EMBL" id="NII07075.1"/>
    </source>
</evidence>